<evidence type="ECO:0000259" key="2">
    <source>
        <dbReference type="Pfam" id="PF03561"/>
    </source>
</evidence>
<comment type="similarity">
    <text evidence="1">Belongs to the allantoicase family.</text>
</comment>
<reference evidence="3 4" key="1">
    <citation type="submission" date="2016-09" db="EMBL/GenBank/DDBJ databases">
        <title>Extensive genetic diversity and differential bi-allelic expression allows diatom success in the polar Southern Ocean.</title>
        <authorList>
            <consortium name="DOE Joint Genome Institute"/>
            <person name="Mock T."/>
            <person name="Otillar R.P."/>
            <person name="Strauss J."/>
            <person name="Dupont C."/>
            <person name="Frickenhaus S."/>
            <person name="Maumus F."/>
            <person name="Mcmullan M."/>
            <person name="Sanges R."/>
            <person name="Schmutz J."/>
            <person name="Toseland A."/>
            <person name="Valas R."/>
            <person name="Veluchamy A."/>
            <person name="Ward B.J."/>
            <person name="Allen A."/>
            <person name="Barry K."/>
            <person name="Falciatore A."/>
            <person name="Ferrante M."/>
            <person name="Fortunato A.E."/>
            <person name="Gloeckner G."/>
            <person name="Gruber A."/>
            <person name="Hipkin R."/>
            <person name="Janech M."/>
            <person name="Kroth P."/>
            <person name="Leese F."/>
            <person name="Lindquist E."/>
            <person name="Lyon B.R."/>
            <person name="Martin J."/>
            <person name="Mayer C."/>
            <person name="Parker M."/>
            <person name="Quesneville H."/>
            <person name="Raymond J."/>
            <person name="Uhlig C."/>
            <person name="Valentin K.U."/>
            <person name="Worden A.Z."/>
            <person name="Armbrust E.V."/>
            <person name="Bowler C."/>
            <person name="Green B."/>
            <person name="Moulton V."/>
            <person name="Van Oosterhout C."/>
            <person name="Grigoriev I."/>
        </authorList>
    </citation>
    <scope>NUCLEOTIDE SEQUENCE [LARGE SCALE GENOMIC DNA]</scope>
    <source>
        <strain evidence="3 4">CCMP1102</strain>
    </source>
</reference>
<feature type="domain" description="Allantoicase" evidence="2">
    <location>
        <begin position="1"/>
        <end position="160"/>
    </location>
</feature>
<dbReference type="InterPro" id="IPR008979">
    <property type="entry name" value="Galactose-bd-like_sf"/>
</dbReference>
<dbReference type="InterPro" id="IPR005164">
    <property type="entry name" value="Allantoicase"/>
</dbReference>
<proteinExistence type="inferred from homology"/>
<organism evidence="3 4">
    <name type="scientific">Fragilariopsis cylindrus CCMP1102</name>
    <dbReference type="NCBI Taxonomy" id="635003"/>
    <lineage>
        <taxon>Eukaryota</taxon>
        <taxon>Sar</taxon>
        <taxon>Stramenopiles</taxon>
        <taxon>Ochrophyta</taxon>
        <taxon>Bacillariophyta</taxon>
        <taxon>Bacillariophyceae</taxon>
        <taxon>Bacillariophycidae</taxon>
        <taxon>Bacillariales</taxon>
        <taxon>Bacillariaceae</taxon>
        <taxon>Fragilariopsis</taxon>
    </lineage>
</organism>
<feature type="domain" description="Allantoicase" evidence="2">
    <location>
        <begin position="189"/>
        <end position="363"/>
    </location>
</feature>
<dbReference type="InParanoid" id="A0A1E7F6U6"/>
<dbReference type="PIRSF" id="PIRSF016516">
    <property type="entry name" value="Allantoicase"/>
    <property type="match status" value="1"/>
</dbReference>
<sequence length="363" mass="40795">RVIFATDEFFATADNLLKREAPEYDPNAYCSQGKVMDGWESRRRRQPGHDWCVIRLAYRGTIAGIEVDTAFFTGNYAPGISIQAANIPDYSSDEHDEWMPDVCGQHEWKTLVSSVELNPGYPETRMHHFTAEDHSTPFTHIRINYFPDGGVARIKVYGSVSVDFTRDVFGILKASEPVPVLDLASMALGGRGLACSNKHFGVPRNLLKPGRGLDMGDGWETARHMKRPPIIKTNPETGLVDTDLGDWCILQLGTITAQVEKLEVDTCHFKGNYPESIMVEGGCARNMNAEVHDEKNDEDDVKFEDLNIKWFPLLNRTKLGPDKIISYELDRGDLNQPFADAPYISHIRVNIYPDGGISRVRVH</sequence>
<feature type="non-terminal residue" evidence="3">
    <location>
        <position position="363"/>
    </location>
</feature>
<evidence type="ECO:0000256" key="1">
    <source>
        <dbReference type="ARBA" id="ARBA00009242"/>
    </source>
</evidence>
<dbReference type="Gene3D" id="2.60.120.260">
    <property type="entry name" value="Galactose-binding domain-like"/>
    <property type="match status" value="2"/>
</dbReference>
<gene>
    <name evidence="3" type="ORF">FRACYDRAFT_140299</name>
</gene>
<dbReference type="InterPro" id="IPR015908">
    <property type="entry name" value="Allantoicase_dom"/>
</dbReference>
<dbReference type="Proteomes" id="UP000095751">
    <property type="component" value="Unassembled WGS sequence"/>
</dbReference>
<name>A0A1E7F6U6_9STRA</name>
<dbReference type="PANTHER" id="PTHR12045:SF3">
    <property type="entry name" value="INACTIVE ALLANTOICASE-RELATED"/>
    <property type="match status" value="1"/>
</dbReference>
<dbReference type="GO" id="GO:0000256">
    <property type="term" value="P:allantoin catabolic process"/>
    <property type="evidence" value="ECO:0007669"/>
    <property type="project" value="InterPro"/>
</dbReference>
<dbReference type="Pfam" id="PF03561">
    <property type="entry name" value="Allantoicase"/>
    <property type="match status" value="2"/>
</dbReference>
<dbReference type="OrthoDB" id="10266039at2759"/>
<dbReference type="FunCoup" id="A0A1E7F6U6">
    <property type="interactions" value="22"/>
</dbReference>
<dbReference type="AlphaFoldDB" id="A0A1E7F6U6"/>
<protein>
    <submittedName>
        <fullName evidence="3">Allantoicase</fullName>
    </submittedName>
</protein>
<feature type="non-terminal residue" evidence="3">
    <location>
        <position position="1"/>
    </location>
</feature>
<dbReference type="PANTHER" id="PTHR12045">
    <property type="entry name" value="ALLANTOICASE"/>
    <property type="match status" value="1"/>
</dbReference>
<dbReference type="HAMAP" id="MF_00813">
    <property type="entry name" value="Allantoicase"/>
    <property type="match status" value="1"/>
</dbReference>
<accession>A0A1E7F6U6</accession>
<evidence type="ECO:0000313" key="3">
    <source>
        <dbReference type="EMBL" id="OEU13901.1"/>
    </source>
</evidence>
<dbReference type="EMBL" id="KV784361">
    <property type="protein sequence ID" value="OEU13901.1"/>
    <property type="molecule type" value="Genomic_DNA"/>
</dbReference>
<keyword evidence="4" id="KW-1185">Reference proteome</keyword>
<dbReference type="GO" id="GO:0004037">
    <property type="term" value="F:allantoicase activity"/>
    <property type="evidence" value="ECO:0007669"/>
    <property type="project" value="InterPro"/>
</dbReference>
<dbReference type="SUPFAM" id="SSF49785">
    <property type="entry name" value="Galactose-binding domain-like"/>
    <property type="match status" value="2"/>
</dbReference>
<dbReference type="KEGG" id="fcy:FRACYDRAFT_140299"/>
<evidence type="ECO:0000313" key="4">
    <source>
        <dbReference type="Proteomes" id="UP000095751"/>
    </source>
</evidence>
<dbReference type="NCBIfam" id="TIGR02961">
    <property type="entry name" value="allantoicase"/>
    <property type="match status" value="1"/>
</dbReference>